<name>A0ABW5T8R8_9FLAO</name>
<dbReference type="RefSeq" id="WP_380288433.1">
    <property type="nucleotide sequence ID" value="NZ_JBHULY010000005.1"/>
</dbReference>
<keyword evidence="5" id="KW-1185">Reference proteome</keyword>
<gene>
    <name evidence="4" type="ORF">ACFSR8_01750</name>
</gene>
<organism evidence="4 5">
    <name type="scientific">Hyunsoonleella rubra</name>
    <dbReference type="NCBI Taxonomy" id="1737062"/>
    <lineage>
        <taxon>Bacteria</taxon>
        <taxon>Pseudomonadati</taxon>
        <taxon>Bacteroidota</taxon>
        <taxon>Flavobacteriia</taxon>
        <taxon>Flavobacteriales</taxon>
        <taxon>Flavobacteriaceae</taxon>
    </lineage>
</organism>
<evidence type="ECO:0000256" key="1">
    <source>
        <dbReference type="SAM" id="Phobius"/>
    </source>
</evidence>
<dbReference type="EMBL" id="JBHULY010000005">
    <property type="protein sequence ID" value="MFD2724923.1"/>
    <property type="molecule type" value="Genomic_DNA"/>
</dbReference>
<dbReference type="Gene3D" id="3.55.50.30">
    <property type="match status" value="1"/>
</dbReference>
<feature type="transmembrane region" description="Helical" evidence="1">
    <location>
        <begin position="79"/>
        <end position="99"/>
    </location>
</feature>
<reference evidence="5" key="1">
    <citation type="journal article" date="2019" name="Int. J. Syst. Evol. Microbiol.">
        <title>The Global Catalogue of Microorganisms (GCM) 10K type strain sequencing project: providing services to taxonomists for standard genome sequencing and annotation.</title>
        <authorList>
            <consortium name="The Broad Institute Genomics Platform"/>
            <consortium name="The Broad Institute Genome Sequencing Center for Infectious Disease"/>
            <person name="Wu L."/>
            <person name="Ma J."/>
        </authorList>
    </citation>
    <scope>NUCLEOTIDE SEQUENCE [LARGE SCALE GENOMIC DNA]</scope>
    <source>
        <strain evidence="5">KCTC 42398</strain>
    </source>
</reference>
<comment type="caution">
    <text evidence="4">The sequence shown here is derived from an EMBL/GenBank/DDBJ whole genome shotgun (WGS) entry which is preliminary data.</text>
</comment>
<dbReference type="InterPro" id="IPR006860">
    <property type="entry name" value="FecR"/>
</dbReference>
<dbReference type="Proteomes" id="UP001597476">
    <property type="component" value="Unassembled WGS sequence"/>
</dbReference>
<dbReference type="Pfam" id="PF16344">
    <property type="entry name" value="FecR_C"/>
    <property type="match status" value="1"/>
</dbReference>
<dbReference type="PANTHER" id="PTHR30273">
    <property type="entry name" value="PERIPLASMIC SIGNAL SENSOR AND SIGMA FACTOR ACTIVATOR FECR-RELATED"/>
    <property type="match status" value="1"/>
</dbReference>
<keyword evidence="1" id="KW-0812">Transmembrane</keyword>
<evidence type="ECO:0000313" key="4">
    <source>
        <dbReference type="EMBL" id="MFD2724923.1"/>
    </source>
</evidence>
<keyword evidence="1" id="KW-1133">Transmembrane helix</keyword>
<protein>
    <submittedName>
        <fullName evidence="4">FecR family protein</fullName>
    </submittedName>
</protein>
<dbReference type="Gene3D" id="2.60.120.1440">
    <property type="match status" value="1"/>
</dbReference>
<feature type="domain" description="Protein FecR C-terminal" evidence="3">
    <location>
        <begin position="310"/>
        <end position="379"/>
    </location>
</feature>
<evidence type="ECO:0000259" key="2">
    <source>
        <dbReference type="Pfam" id="PF04773"/>
    </source>
</evidence>
<feature type="domain" description="FecR protein" evidence="2">
    <location>
        <begin position="173"/>
        <end position="266"/>
    </location>
</feature>
<evidence type="ECO:0000259" key="3">
    <source>
        <dbReference type="Pfam" id="PF16344"/>
    </source>
</evidence>
<dbReference type="PANTHER" id="PTHR30273:SF2">
    <property type="entry name" value="PROTEIN FECR"/>
    <property type="match status" value="1"/>
</dbReference>
<dbReference type="InterPro" id="IPR012373">
    <property type="entry name" value="Ferrdict_sens_TM"/>
</dbReference>
<evidence type="ECO:0000313" key="5">
    <source>
        <dbReference type="Proteomes" id="UP001597476"/>
    </source>
</evidence>
<sequence>MNQKQKDHLIIKFIENDISHQELLDLKGWLSNTNNKAYFDDYIRVNYLINLKTSFNRESSLDEIKRQIANNSRVKKVRFIKYVAIAASIALLIALTFVFNSNNSQVEESIIVNNQIKIGTDKAILTMETGEEVALAKGVSFQTQNATSNGEGIVYNNNSSQQLVYNYLTIPRGGKFFIVLSDGTEVWLNSESKLKYPVSFIEGEAREVELVYGEAYFDVSSSTNHNGSAFKVINEAQEVQVLGTEFNIKAYKDDYQILTTLAEGKVALHIKNDVKVLVPNEQANFNTLNETIEISKVDVYNEVAWKEGIFSFKDKPLKDIMTTLSRWYDFNVLFENKDMEKDIFGGIFSKDQNIKDILKMIENSNAAVRFEVSEKTVTVK</sequence>
<proteinExistence type="predicted"/>
<dbReference type="InterPro" id="IPR032508">
    <property type="entry name" value="FecR_C"/>
</dbReference>
<accession>A0ABW5T8R8</accession>
<keyword evidence="1" id="KW-0472">Membrane</keyword>
<dbReference type="Pfam" id="PF04773">
    <property type="entry name" value="FecR"/>
    <property type="match status" value="1"/>
</dbReference>